<protein>
    <recommendedName>
        <fullName evidence="13">Cysteine--tRNA ligase</fullName>
        <ecNumber evidence="13">6.1.1.16</ecNumber>
    </recommendedName>
    <alternativeName>
        <fullName evidence="13">Cysteinyl-tRNA synthetase</fullName>
        <shortName evidence="13">CysRS</shortName>
    </alternativeName>
</protein>
<evidence type="ECO:0000256" key="7">
    <source>
        <dbReference type="ARBA" id="ARBA00022741"/>
    </source>
</evidence>
<dbReference type="Gene3D" id="3.40.50.620">
    <property type="entry name" value="HUPs"/>
    <property type="match status" value="1"/>
</dbReference>
<dbReference type="InterPro" id="IPR024909">
    <property type="entry name" value="Cys-tRNA/MSH_ligase"/>
</dbReference>
<dbReference type="GO" id="GO:0005524">
    <property type="term" value="F:ATP binding"/>
    <property type="evidence" value="ECO:0007669"/>
    <property type="project" value="UniProtKB-UniRule"/>
</dbReference>
<evidence type="ECO:0000256" key="12">
    <source>
        <dbReference type="ARBA" id="ARBA00047398"/>
    </source>
</evidence>
<proteinExistence type="inferred from homology"/>
<dbReference type="HAMAP" id="MF_00041">
    <property type="entry name" value="Cys_tRNA_synth"/>
    <property type="match status" value="1"/>
</dbReference>
<dbReference type="PANTHER" id="PTHR10890:SF3">
    <property type="entry name" value="CYSTEINE--TRNA LIGASE, CYTOPLASMIC"/>
    <property type="match status" value="1"/>
</dbReference>
<dbReference type="EMBL" id="METP01000048">
    <property type="protein sequence ID" value="OGC04616.1"/>
    <property type="molecule type" value="Genomic_DNA"/>
</dbReference>
<evidence type="ECO:0000313" key="16">
    <source>
        <dbReference type="Proteomes" id="UP000176938"/>
    </source>
</evidence>
<dbReference type="InterPro" id="IPR014729">
    <property type="entry name" value="Rossmann-like_a/b/a_fold"/>
</dbReference>
<keyword evidence="8 13" id="KW-0862">Zinc</keyword>
<feature type="short sequence motif" description="'HIGH' region" evidence="13">
    <location>
        <begin position="31"/>
        <end position="41"/>
    </location>
</feature>
<gene>
    <name evidence="13" type="primary">cysS</name>
    <name evidence="15" type="ORF">A3H38_03030</name>
</gene>
<dbReference type="PANTHER" id="PTHR10890">
    <property type="entry name" value="CYSTEINYL-TRNA SYNTHETASE"/>
    <property type="match status" value="1"/>
</dbReference>
<keyword evidence="5 13" id="KW-0436">Ligase</keyword>
<feature type="binding site" evidence="13">
    <location>
        <position position="209"/>
    </location>
    <ligand>
        <name>Zn(2+)</name>
        <dbReference type="ChEBI" id="CHEBI:29105"/>
    </ligand>
</feature>
<dbReference type="SUPFAM" id="SSF47323">
    <property type="entry name" value="Anticodon-binding domain of a subclass of class I aminoacyl-tRNA synthetases"/>
    <property type="match status" value="1"/>
</dbReference>
<evidence type="ECO:0000256" key="13">
    <source>
        <dbReference type="HAMAP-Rule" id="MF_00041"/>
    </source>
</evidence>
<dbReference type="Pfam" id="PF09190">
    <property type="entry name" value="DALR_2"/>
    <property type="match status" value="1"/>
</dbReference>
<keyword evidence="4 13" id="KW-0963">Cytoplasm</keyword>
<dbReference type="Pfam" id="PF01406">
    <property type="entry name" value="tRNA-synt_1e"/>
    <property type="match status" value="1"/>
</dbReference>
<dbReference type="NCBIfam" id="TIGR00435">
    <property type="entry name" value="cysS"/>
    <property type="match status" value="1"/>
</dbReference>
<dbReference type="InterPro" id="IPR032678">
    <property type="entry name" value="tRNA-synt_1_cat_dom"/>
</dbReference>
<dbReference type="InterPro" id="IPR009080">
    <property type="entry name" value="tRNAsynth_Ia_anticodon-bd"/>
</dbReference>
<dbReference type="GO" id="GO:0006423">
    <property type="term" value="P:cysteinyl-tRNA aminoacylation"/>
    <property type="evidence" value="ECO:0007669"/>
    <property type="project" value="UniProtKB-UniRule"/>
</dbReference>
<organism evidence="15 16">
    <name type="scientific">candidate division WOR-1 bacterium RIFCSPLOWO2_02_FULL_46_20</name>
    <dbReference type="NCBI Taxonomy" id="1802567"/>
    <lineage>
        <taxon>Bacteria</taxon>
        <taxon>Bacillati</taxon>
        <taxon>Saganbacteria</taxon>
    </lineage>
</organism>
<keyword evidence="6 13" id="KW-0479">Metal-binding</keyword>
<dbReference type="AlphaFoldDB" id="A0A1F4R919"/>
<comment type="subcellular location">
    <subcellularLocation>
        <location evidence="1 13">Cytoplasm</location>
    </subcellularLocation>
</comment>
<evidence type="ECO:0000256" key="10">
    <source>
        <dbReference type="ARBA" id="ARBA00022917"/>
    </source>
</evidence>
<sequence>MPLKIYNTLTKQKDEFQPLDPPNVKMYVCGITPYDETHLGHARAYVTFDVIRRYLEELGYRVEYVQNITDVDDKLIKKSQESGETVESIAAHFTDSYKSVMKKLNILDPTQYVKATDHIQEMVKWVKRLIDKGFAYEIEGDVYYSVEKFREYGKLSKRKIEDMVSGARVAVDERKKNPLDFALWKTAKEGEPAWGSPWGKGRPGWHIECSVMSTKYLGEQFDIHGGGLDLVFPHHENEIAQTEAVTGRSPWVKYWVHNGFVNVNKQKMSKSLGNFFTLKDIFKQFEPMAVRLFILQTHYRGPIDFSDQELEKSNTAYGNLCNFVDNVNSILEIGSKDIPRVRAHFDDEVKGKLENFEKRFRKEMDDDFNTAAALAVVFKVISFFYSSLKEKQIDLVDVKKIKEMVSGFSAILGINVRETKLDDESKRLVLDLDRARSNKDFATADQTRLALEKMGYKVKNTKAGTVLTRAAAWLPKL</sequence>
<dbReference type="InterPro" id="IPR015273">
    <property type="entry name" value="Cys-tRNA-synt_Ia_DALR"/>
</dbReference>
<comment type="caution">
    <text evidence="15">The sequence shown here is derived from an EMBL/GenBank/DDBJ whole genome shotgun (WGS) entry which is preliminary data.</text>
</comment>
<keyword evidence="7 13" id="KW-0547">Nucleotide-binding</keyword>
<comment type="subunit">
    <text evidence="3 13">Monomer.</text>
</comment>
<evidence type="ECO:0000256" key="1">
    <source>
        <dbReference type="ARBA" id="ARBA00004496"/>
    </source>
</evidence>
<comment type="similarity">
    <text evidence="2 13">Belongs to the class-I aminoacyl-tRNA synthetase family.</text>
</comment>
<feature type="binding site" evidence="13">
    <location>
        <position position="238"/>
    </location>
    <ligand>
        <name>Zn(2+)</name>
        <dbReference type="ChEBI" id="CHEBI:29105"/>
    </ligand>
</feature>
<feature type="binding site" evidence="13">
    <location>
        <position position="29"/>
    </location>
    <ligand>
        <name>Zn(2+)</name>
        <dbReference type="ChEBI" id="CHEBI:29105"/>
    </ligand>
</feature>
<evidence type="ECO:0000256" key="2">
    <source>
        <dbReference type="ARBA" id="ARBA00005594"/>
    </source>
</evidence>
<evidence type="ECO:0000256" key="4">
    <source>
        <dbReference type="ARBA" id="ARBA00022490"/>
    </source>
</evidence>
<evidence type="ECO:0000256" key="8">
    <source>
        <dbReference type="ARBA" id="ARBA00022833"/>
    </source>
</evidence>
<comment type="catalytic activity">
    <reaction evidence="12 13">
        <text>tRNA(Cys) + L-cysteine + ATP = L-cysteinyl-tRNA(Cys) + AMP + diphosphate</text>
        <dbReference type="Rhea" id="RHEA:17773"/>
        <dbReference type="Rhea" id="RHEA-COMP:9661"/>
        <dbReference type="Rhea" id="RHEA-COMP:9679"/>
        <dbReference type="ChEBI" id="CHEBI:30616"/>
        <dbReference type="ChEBI" id="CHEBI:33019"/>
        <dbReference type="ChEBI" id="CHEBI:35235"/>
        <dbReference type="ChEBI" id="CHEBI:78442"/>
        <dbReference type="ChEBI" id="CHEBI:78517"/>
        <dbReference type="ChEBI" id="CHEBI:456215"/>
        <dbReference type="EC" id="6.1.1.16"/>
    </reaction>
</comment>
<feature type="domain" description="Cysteinyl-tRNA synthetase class Ia DALR" evidence="14">
    <location>
        <begin position="359"/>
        <end position="421"/>
    </location>
</feature>
<keyword evidence="9 13" id="KW-0067">ATP-binding</keyword>
<evidence type="ECO:0000256" key="9">
    <source>
        <dbReference type="ARBA" id="ARBA00022840"/>
    </source>
</evidence>
<name>A0A1F4R919_UNCSA</name>
<dbReference type="SMART" id="SM00840">
    <property type="entry name" value="DALR_2"/>
    <property type="match status" value="1"/>
</dbReference>
<dbReference type="EC" id="6.1.1.16" evidence="13"/>
<dbReference type="FunFam" id="3.40.50.620:FF:000009">
    <property type="entry name" value="Cysteine--tRNA ligase"/>
    <property type="match status" value="1"/>
</dbReference>
<evidence type="ECO:0000256" key="5">
    <source>
        <dbReference type="ARBA" id="ARBA00022598"/>
    </source>
</evidence>
<dbReference type="CDD" id="cd00672">
    <property type="entry name" value="CysRS_core"/>
    <property type="match status" value="1"/>
</dbReference>
<keyword evidence="10 13" id="KW-0648">Protein biosynthesis</keyword>
<evidence type="ECO:0000259" key="14">
    <source>
        <dbReference type="SMART" id="SM00840"/>
    </source>
</evidence>
<comment type="cofactor">
    <cofactor evidence="13">
        <name>Zn(2+)</name>
        <dbReference type="ChEBI" id="CHEBI:29105"/>
    </cofactor>
    <text evidence="13">Binds 1 zinc ion per subunit.</text>
</comment>
<dbReference type="InterPro" id="IPR015803">
    <property type="entry name" value="Cys-tRNA-ligase"/>
</dbReference>
<accession>A0A1F4R919</accession>
<dbReference type="Gene3D" id="1.20.120.1910">
    <property type="entry name" value="Cysteine-tRNA ligase, C-terminal anti-codon recognition domain"/>
    <property type="match status" value="1"/>
</dbReference>
<dbReference type="GO" id="GO:0008270">
    <property type="term" value="F:zinc ion binding"/>
    <property type="evidence" value="ECO:0007669"/>
    <property type="project" value="UniProtKB-UniRule"/>
</dbReference>
<keyword evidence="11 13" id="KW-0030">Aminoacyl-tRNA synthetase</keyword>
<reference evidence="15 16" key="1">
    <citation type="journal article" date="2016" name="Nat. Commun.">
        <title>Thousands of microbial genomes shed light on interconnected biogeochemical processes in an aquifer system.</title>
        <authorList>
            <person name="Anantharaman K."/>
            <person name="Brown C.T."/>
            <person name="Hug L.A."/>
            <person name="Sharon I."/>
            <person name="Castelle C.J."/>
            <person name="Probst A.J."/>
            <person name="Thomas B.C."/>
            <person name="Singh A."/>
            <person name="Wilkins M.J."/>
            <person name="Karaoz U."/>
            <person name="Brodie E.L."/>
            <person name="Williams K.H."/>
            <person name="Hubbard S.S."/>
            <person name="Banfield J.F."/>
        </authorList>
    </citation>
    <scope>NUCLEOTIDE SEQUENCE [LARGE SCALE GENOMIC DNA]</scope>
</reference>
<dbReference type="PRINTS" id="PR00983">
    <property type="entry name" value="TRNASYNTHCYS"/>
</dbReference>
<dbReference type="GO" id="GO:0005829">
    <property type="term" value="C:cytosol"/>
    <property type="evidence" value="ECO:0007669"/>
    <property type="project" value="TreeGrafter"/>
</dbReference>
<dbReference type="Proteomes" id="UP000176938">
    <property type="component" value="Unassembled WGS sequence"/>
</dbReference>
<feature type="binding site" evidence="13">
    <location>
        <position position="234"/>
    </location>
    <ligand>
        <name>Zn(2+)</name>
        <dbReference type="ChEBI" id="CHEBI:29105"/>
    </ligand>
</feature>
<evidence type="ECO:0000256" key="3">
    <source>
        <dbReference type="ARBA" id="ARBA00011245"/>
    </source>
</evidence>
<dbReference type="SUPFAM" id="SSF52374">
    <property type="entry name" value="Nucleotidylyl transferase"/>
    <property type="match status" value="1"/>
</dbReference>
<evidence type="ECO:0000256" key="6">
    <source>
        <dbReference type="ARBA" id="ARBA00022723"/>
    </source>
</evidence>
<feature type="short sequence motif" description="'KMSKS' region" evidence="13">
    <location>
        <begin position="267"/>
        <end position="271"/>
    </location>
</feature>
<evidence type="ECO:0000256" key="11">
    <source>
        <dbReference type="ARBA" id="ARBA00023146"/>
    </source>
</evidence>
<feature type="binding site" evidence="13">
    <location>
        <position position="270"/>
    </location>
    <ligand>
        <name>ATP</name>
        <dbReference type="ChEBI" id="CHEBI:30616"/>
    </ligand>
</feature>
<dbReference type="GO" id="GO:0004817">
    <property type="term" value="F:cysteine-tRNA ligase activity"/>
    <property type="evidence" value="ECO:0007669"/>
    <property type="project" value="UniProtKB-UniRule"/>
</dbReference>
<evidence type="ECO:0000313" key="15">
    <source>
        <dbReference type="EMBL" id="OGC04616.1"/>
    </source>
</evidence>